<protein>
    <submittedName>
        <fullName evidence="2">Uncharacterized protein</fullName>
    </submittedName>
</protein>
<sequence>MVCLGRLENLVYLEKLGPKGRDGRNNGKGLPGPLGPPGKPGKSGKPGTNISAQALLVLKEIEELLGELGPQGSKGEKGQDGKSGVKYVRWGRTTCPSGAQVVYKGIMGGGYYGHQGGGVNYLCLPTHSKVRQVQKRKAGPRDMCMALSIKSVLSTPLVRKTSMTMTHRALFCFVKSRGSMLMMPRKE</sequence>
<organism evidence="2 3">
    <name type="scientific">Desmophyllum pertusum</name>
    <dbReference type="NCBI Taxonomy" id="174260"/>
    <lineage>
        <taxon>Eukaryota</taxon>
        <taxon>Metazoa</taxon>
        <taxon>Cnidaria</taxon>
        <taxon>Anthozoa</taxon>
        <taxon>Hexacorallia</taxon>
        <taxon>Scleractinia</taxon>
        <taxon>Caryophylliina</taxon>
        <taxon>Caryophylliidae</taxon>
        <taxon>Desmophyllum</taxon>
    </lineage>
</organism>
<evidence type="ECO:0000256" key="1">
    <source>
        <dbReference type="SAM" id="MobiDB-lite"/>
    </source>
</evidence>
<gene>
    <name evidence="2" type="ORF">OS493_004843</name>
</gene>
<evidence type="ECO:0000313" key="3">
    <source>
        <dbReference type="Proteomes" id="UP001163046"/>
    </source>
</evidence>
<proteinExistence type="predicted"/>
<dbReference type="EMBL" id="MU826827">
    <property type="protein sequence ID" value="KAJ7374505.1"/>
    <property type="molecule type" value="Genomic_DNA"/>
</dbReference>
<dbReference type="Proteomes" id="UP001163046">
    <property type="component" value="Unassembled WGS sequence"/>
</dbReference>
<reference evidence="2" key="1">
    <citation type="submission" date="2023-01" db="EMBL/GenBank/DDBJ databases">
        <title>Genome assembly of the deep-sea coral Lophelia pertusa.</title>
        <authorList>
            <person name="Herrera S."/>
            <person name="Cordes E."/>
        </authorList>
    </citation>
    <scope>NUCLEOTIDE SEQUENCE</scope>
    <source>
        <strain evidence="2">USNM1676648</strain>
        <tissue evidence="2">Polyp</tissue>
    </source>
</reference>
<keyword evidence="3" id="KW-1185">Reference proteome</keyword>
<feature type="region of interest" description="Disordered" evidence="1">
    <location>
        <begin position="17"/>
        <end position="48"/>
    </location>
</feature>
<name>A0A9X0CSZ3_9CNID</name>
<evidence type="ECO:0000313" key="2">
    <source>
        <dbReference type="EMBL" id="KAJ7374505.1"/>
    </source>
</evidence>
<accession>A0A9X0CSZ3</accession>
<dbReference type="AlphaFoldDB" id="A0A9X0CSZ3"/>
<comment type="caution">
    <text evidence="2">The sequence shown here is derived from an EMBL/GenBank/DDBJ whole genome shotgun (WGS) entry which is preliminary data.</text>
</comment>